<reference evidence="3" key="1">
    <citation type="submission" date="2018-08" db="EMBL/GenBank/DDBJ databases">
        <authorList>
            <person name="Kim S.-J."/>
            <person name="Jung G.-Y."/>
        </authorList>
    </citation>
    <scope>NUCLEOTIDE SEQUENCE [LARGE SCALE GENOMIC DNA]</scope>
    <source>
        <strain evidence="3">GY_G</strain>
    </source>
</reference>
<evidence type="ECO:0000256" key="1">
    <source>
        <dbReference type="SAM" id="SignalP"/>
    </source>
</evidence>
<organism evidence="2 3">
    <name type="scientific">Sphingorhabdus pulchriflava</name>
    <dbReference type="NCBI Taxonomy" id="2292257"/>
    <lineage>
        <taxon>Bacteria</taxon>
        <taxon>Pseudomonadati</taxon>
        <taxon>Pseudomonadota</taxon>
        <taxon>Alphaproteobacteria</taxon>
        <taxon>Sphingomonadales</taxon>
        <taxon>Sphingomonadaceae</taxon>
        <taxon>Sphingorhabdus</taxon>
    </lineage>
</organism>
<evidence type="ECO:0000313" key="2">
    <source>
        <dbReference type="EMBL" id="RDV06192.1"/>
    </source>
</evidence>
<dbReference type="AlphaFoldDB" id="A0A371BF19"/>
<keyword evidence="3" id="KW-1185">Reference proteome</keyword>
<feature type="chain" id="PRO_5016686858" description="DUF2946 domain-containing protein" evidence="1">
    <location>
        <begin position="21"/>
        <end position="105"/>
    </location>
</feature>
<name>A0A371BF19_9SPHN</name>
<dbReference type="EMBL" id="QRGP01000001">
    <property type="protein sequence ID" value="RDV06192.1"/>
    <property type="molecule type" value="Genomic_DNA"/>
</dbReference>
<dbReference type="RefSeq" id="WP_115547752.1">
    <property type="nucleotide sequence ID" value="NZ_QRGP01000001.1"/>
</dbReference>
<feature type="signal peptide" evidence="1">
    <location>
        <begin position="1"/>
        <end position="20"/>
    </location>
</feature>
<evidence type="ECO:0000313" key="3">
    <source>
        <dbReference type="Proteomes" id="UP000263833"/>
    </source>
</evidence>
<evidence type="ECO:0008006" key="4">
    <source>
        <dbReference type="Google" id="ProtNLM"/>
    </source>
</evidence>
<proteinExistence type="predicted"/>
<dbReference type="Proteomes" id="UP000263833">
    <property type="component" value="Unassembled WGS sequence"/>
</dbReference>
<comment type="caution">
    <text evidence="2">The sequence shown here is derived from an EMBL/GenBank/DDBJ whole genome shotgun (WGS) entry which is preliminary data.</text>
</comment>
<accession>A0A371BF19</accession>
<gene>
    <name evidence="2" type="ORF">DXH95_01790</name>
</gene>
<keyword evidence="1" id="KW-0732">Signal</keyword>
<protein>
    <recommendedName>
        <fullName evidence="4">DUF2946 domain-containing protein</fullName>
    </recommendedName>
</protein>
<sequence>MFRNLLALLFLIALALPAVAMPAPADENAVAMAEDCHGMPMEHGDKSPTGEQVMHHGCIGCVAPYAPAIAEVRAAVLVAPPLPGLTATLSGFAPKPHDPPPRSEM</sequence>